<evidence type="ECO:0000313" key="3">
    <source>
        <dbReference type="Proteomes" id="UP000800093"/>
    </source>
</evidence>
<keyword evidence="1" id="KW-0472">Membrane</keyword>
<dbReference type="Proteomes" id="UP000800093">
    <property type="component" value="Unassembled WGS sequence"/>
</dbReference>
<reference evidence="3" key="1">
    <citation type="journal article" date="2020" name="Stud. Mycol.">
        <title>101 Dothideomycetes genomes: A test case for predicting lifestyles and emergence of pathogens.</title>
        <authorList>
            <person name="Haridas S."/>
            <person name="Albert R."/>
            <person name="Binder M."/>
            <person name="Bloem J."/>
            <person name="LaButti K."/>
            <person name="Salamov A."/>
            <person name="Andreopoulos B."/>
            <person name="Baker S."/>
            <person name="Barry K."/>
            <person name="Bills G."/>
            <person name="Bluhm B."/>
            <person name="Cannon C."/>
            <person name="Castanera R."/>
            <person name="Culley D."/>
            <person name="Daum C."/>
            <person name="Ezra D."/>
            <person name="Gonzalez J."/>
            <person name="Henrissat B."/>
            <person name="Kuo A."/>
            <person name="Liang C."/>
            <person name="Lipzen A."/>
            <person name="Lutzoni F."/>
            <person name="Magnuson J."/>
            <person name="Mondo S."/>
            <person name="Nolan M."/>
            <person name="Ohm R."/>
            <person name="Pangilinan J."/>
            <person name="Park H.-J."/>
            <person name="Ramirez L."/>
            <person name="Alfaro M."/>
            <person name="Sun H."/>
            <person name="Tritt A."/>
            <person name="Yoshinaga Y."/>
            <person name="Zwiers L.-H."/>
            <person name="Turgeon B."/>
            <person name="Goodwin S."/>
            <person name="Spatafora J."/>
            <person name="Crous P."/>
            <person name="Grigoriev I."/>
        </authorList>
    </citation>
    <scope>NUCLEOTIDE SEQUENCE [LARGE SCALE GENOMIC DNA]</scope>
    <source>
        <strain evidence="3">CBS 304.66</strain>
    </source>
</reference>
<keyword evidence="1" id="KW-0812">Transmembrane</keyword>
<keyword evidence="3" id="KW-1185">Reference proteome</keyword>
<gene>
    <name evidence="2" type="ORF">CC78DRAFT_582875</name>
</gene>
<proteinExistence type="predicted"/>
<dbReference type="EMBL" id="ML986644">
    <property type="protein sequence ID" value="KAF2262139.1"/>
    <property type="molecule type" value="Genomic_DNA"/>
</dbReference>
<feature type="transmembrane region" description="Helical" evidence="1">
    <location>
        <begin position="16"/>
        <end position="37"/>
    </location>
</feature>
<keyword evidence="1" id="KW-1133">Transmembrane helix</keyword>
<protein>
    <submittedName>
        <fullName evidence="2">Uncharacterized protein</fullName>
    </submittedName>
</protein>
<accession>A0A9P4N4M7</accession>
<dbReference type="AlphaFoldDB" id="A0A9P4N4M7"/>
<organism evidence="2 3">
    <name type="scientific">Lojkania enalia</name>
    <dbReference type="NCBI Taxonomy" id="147567"/>
    <lineage>
        <taxon>Eukaryota</taxon>
        <taxon>Fungi</taxon>
        <taxon>Dikarya</taxon>
        <taxon>Ascomycota</taxon>
        <taxon>Pezizomycotina</taxon>
        <taxon>Dothideomycetes</taxon>
        <taxon>Pleosporomycetidae</taxon>
        <taxon>Pleosporales</taxon>
        <taxon>Pleosporales incertae sedis</taxon>
        <taxon>Lojkania</taxon>
    </lineage>
</organism>
<comment type="caution">
    <text evidence="2">The sequence shown here is derived from an EMBL/GenBank/DDBJ whole genome shotgun (WGS) entry which is preliminary data.</text>
</comment>
<name>A0A9P4N4M7_9PLEO</name>
<evidence type="ECO:0000256" key="1">
    <source>
        <dbReference type="SAM" id="Phobius"/>
    </source>
</evidence>
<sequence length="79" mass="8524">MVAWRRSESASPIQNLALGLVGAVLAFSTLTVAIMHYRKRHAHAYVYELGTLDVEACTPTSSQSALSEVDGTESANEQD</sequence>
<evidence type="ECO:0000313" key="2">
    <source>
        <dbReference type="EMBL" id="KAF2262139.1"/>
    </source>
</evidence>